<comment type="caution">
    <text evidence="6">The sequence shown here is derived from an EMBL/GenBank/DDBJ whole genome shotgun (WGS) entry which is preliminary data.</text>
</comment>
<name>A0A8S9V728_PHYIN</name>
<evidence type="ECO:0000256" key="3">
    <source>
        <dbReference type="ARBA" id="ARBA00022679"/>
    </source>
</evidence>
<dbReference type="Proteomes" id="UP000704712">
    <property type="component" value="Unassembled WGS sequence"/>
</dbReference>
<evidence type="ECO:0000256" key="2">
    <source>
        <dbReference type="ARBA" id="ARBA00022603"/>
    </source>
</evidence>
<feature type="domain" description="Methyltransferase" evidence="5">
    <location>
        <begin position="142"/>
        <end position="208"/>
    </location>
</feature>
<dbReference type="CDD" id="cd02440">
    <property type="entry name" value="AdoMet_MTases"/>
    <property type="match status" value="1"/>
</dbReference>
<dbReference type="Gene3D" id="3.40.50.150">
    <property type="entry name" value="Vaccinia Virus protein VP39"/>
    <property type="match status" value="1"/>
</dbReference>
<accession>A0A8S9V728</accession>
<evidence type="ECO:0000256" key="4">
    <source>
        <dbReference type="ARBA" id="ARBA00022691"/>
    </source>
</evidence>
<protein>
    <submittedName>
        <fullName evidence="6">Methyltransferase domain</fullName>
    </submittedName>
</protein>
<sequence>MPLSSIVAAVSTNAGTMAVMPLVLASAGITSYARYTASHPHDDSKTSTRDLEHEREEQLHQHVALPWKVFYMELVLLSPKRLTFGASSHFDLSGPWCNFGLIIQSSSLRSHMLAPRRTLHSTPLSAFRRALELVHADASDVVYDLGCGDGRLLIDAARRFGVRAVGVEIDPKRAQQARDAAEANGVGHLVTVYQANALEFDIPAEATIIFLFLISRGLSLVRPKLEKLQACRVITYLYRIPNLTPLEKQFVPTRESVSEQDVTTFRKQEAKGSKSAVAPEDVMFPVYIYHFPTSSESVMSLPQSTKK</sequence>
<gene>
    <name evidence="6" type="ORF">GN958_ATG01988</name>
</gene>
<evidence type="ECO:0000256" key="1">
    <source>
        <dbReference type="ARBA" id="ARBA00010633"/>
    </source>
</evidence>
<keyword evidence="4" id="KW-0949">S-adenosyl-L-methionine</keyword>
<evidence type="ECO:0000313" key="6">
    <source>
        <dbReference type="EMBL" id="KAF4148790.1"/>
    </source>
</evidence>
<evidence type="ECO:0000259" key="5">
    <source>
        <dbReference type="Pfam" id="PF13649"/>
    </source>
</evidence>
<keyword evidence="2 6" id="KW-0489">Methyltransferase</keyword>
<dbReference type="Pfam" id="PF13649">
    <property type="entry name" value="Methyltransf_25"/>
    <property type="match status" value="1"/>
</dbReference>
<dbReference type="GO" id="GO:1905706">
    <property type="term" value="P:regulation of mitochondrial ATP synthesis coupled proton transport"/>
    <property type="evidence" value="ECO:0007669"/>
    <property type="project" value="TreeGrafter"/>
</dbReference>
<dbReference type="PANTHER" id="PTHR13610">
    <property type="entry name" value="METHYLTRANSFERASE DOMAIN-CONTAINING PROTEIN"/>
    <property type="match status" value="1"/>
</dbReference>
<dbReference type="AlphaFoldDB" id="A0A8S9V728"/>
<dbReference type="GO" id="GO:0005739">
    <property type="term" value="C:mitochondrion"/>
    <property type="evidence" value="ECO:0007669"/>
    <property type="project" value="TreeGrafter"/>
</dbReference>
<evidence type="ECO:0000313" key="7">
    <source>
        <dbReference type="Proteomes" id="UP000704712"/>
    </source>
</evidence>
<proteinExistence type="inferred from homology"/>
<dbReference type="EMBL" id="JAACNO010000218">
    <property type="protein sequence ID" value="KAF4148790.1"/>
    <property type="molecule type" value="Genomic_DNA"/>
</dbReference>
<comment type="similarity">
    <text evidence="1">Belongs to the ANT/ATPSC lysine N-methyltransferase family.</text>
</comment>
<dbReference type="InterPro" id="IPR041698">
    <property type="entry name" value="Methyltransf_25"/>
</dbReference>
<dbReference type="SUPFAM" id="SSF53335">
    <property type="entry name" value="S-adenosyl-L-methionine-dependent methyltransferases"/>
    <property type="match status" value="1"/>
</dbReference>
<reference evidence="6" key="1">
    <citation type="submission" date="2020-03" db="EMBL/GenBank/DDBJ databases">
        <title>Hybrid Assembly of Korean Phytophthora infestans isolates.</title>
        <authorList>
            <person name="Prokchorchik M."/>
            <person name="Lee Y."/>
            <person name="Seo J."/>
            <person name="Cho J.-H."/>
            <person name="Park Y.-E."/>
            <person name="Jang D.-C."/>
            <person name="Im J.-S."/>
            <person name="Choi J.-G."/>
            <person name="Park H.-J."/>
            <person name="Lee G.-B."/>
            <person name="Lee Y.-G."/>
            <person name="Hong S.-Y."/>
            <person name="Cho K."/>
            <person name="Sohn K.H."/>
        </authorList>
    </citation>
    <scope>NUCLEOTIDE SEQUENCE</scope>
    <source>
        <strain evidence="6">KR_2_A2</strain>
    </source>
</reference>
<dbReference type="InterPro" id="IPR029063">
    <property type="entry name" value="SAM-dependent_MTases_sf"/>
</dbReference>
<keyword evidence="3" id="KW-0808">Transferase</keyword>
<dbReference type="GO" id="GO:0032259">
    <property type="term" value="P:methylation"/>
    <property type="evidence" value="ECO:0007669"/>
    <property type="project" value="UniProtKB-KW"/>
</dbReference>
<dbReference type="InterPro" id="IPR026170">
    <property type="entry name" value="FAM173A/B"/>
</dbReference>
<dbReference type="PANTHER" id="PTHR13610:SF11">
    <property type="entry name" value="METHYLTRANSFERASE DOMAIN-CONTAINING PROTEIN"/>
    <property type="match status" value="1"/>
</dbReference>
<dbReference type="GO" id="GO:0016279">
    <property type="term" value="F:protein-lysine N-methyltransferase activity"/>
    <property type="evidence" value="ECO:0007669"/>
    <property type="project" value="InterPro"/>
</dbReference>
<organism evidence="6 7">
    <name type="scientific">Phytophthora infestans</name>
    <name type="common">Potato late blight agent</name>
    <name type="synonym">Botrytis infestans</name>
    <dbReference type="NCBI Taxonomy" id="4787"/>
    <lineage>
        <taxon>Eukaryota</taxon>
        <taxon>Sar</taxon>
        <taxon>Stramenopiles</taxon>
        <taxon>Oomycota</taxon>
        <taxon>Peronosporomycetes</taxon>
        <taxon>Peronosporales</taxon>
        <taxon>Peronosporaceae</taxon>
        <taxon>Phytophthora</taxon>
    </lineage>
</organism>